<organism evidence="1">
    <name type="scientific">Opuntia streptacantha</name>
    <name type="common">Prickly pear cactus</name>
    <name type="synonym">Opuntia cardona</name>
    <dbReference type="NCBI Taxonomy" id="393608"/>
    <lineage>
        <taxon>Eukaryota</taxon>
        <taxon>Viridiplantae</taxon>
        <taxon>Streptophyta</taxon>
        <taxon>Embryophyta</taxon>
        <taxon>Tracheophyta</taxon>
        <taxon>Spermatophyta</taxon>
        <taxon>Magnoliopsida</taxon>
        <taxon>eudicotyledons</taxon>
        <taxon>Gunneridae</taxon>
        <taxon>Pentapetalae</taxon>
        <taxon>Caryophyllales</taxon>
        <taxon>Cactineae</taxon>
        <taxon>Cactaceae</taxon>
        <taxon>Opuntioideae</taxon>
        <taxon>Opuntia</taxon>
    </lineage>
</organism>
<accession>A0A7C9CD46</accession>
<reference evidence="1" key="2">
    <citation type="submission" date="2020-07" db="EMBL/GenBank/DDBJ databases">
        <authorList>
            <person name="Vera ALvarez R."/>
            <person name="Arias-Moreno D.M."/>
            <person name="Jimenez-Jacinto V."/>
            <person name="Jimenez-Bremont J.F."/>
            <person name="Swaminathan K."/>
            <person name="Moose S.P."/>
            <person name="Guerrero-Gonzalez M.L."/>
            <person name="Marino-Ramirez L."/>
            <person name="Landsman D."/>
            <person name="Rodriguez-Kessler M."/>
            <person name="Delgado-Sanchez P."/>
        </authorList>
    </citation>
    <scope>NUCLEOTIDE SEQUENCE</scope>
    <source>
        <tissue evidence="1">Cladode</tissue>
    </source>
</reference>
<dbReference type="PANTHER" id="PTHR35510:SF1">
    <property type="entry name" value="DBH-LIKE MONOOXYGENASE"/>
    <property type="match status" value="1"/>
</dbReference>
<protein>
    <submittedName>
        <fullName evidence="1">Uncharacterized protein</fullName>
    </submittedName>
</protein>
<dbReference type="PANTHER" id="PTHR35510">
    <property type="entry name" value="DBH-LIKE MONOOXYGENASE"/>
    <property type="match status" value="1"/>
</dbReference>
<proteinExistence type="predicted"/>
<dbReference type="EMBL" id="GISG01009677">
    <property type="protein sequence ID" value="MBA4616001.1"/>
    <property type="molecule type" value="Transcribed_RNA"/>
</dbReference>
<dbReference type="AlphaFoldDB" id="A0A7C9CD46"/>
<reference evidence="1" key="1">
    <citation type="journal article" date="2013" name="J. Plant Res.">
        <title>Effect of fungi and light on seed germination of three Opuntia species from semiarid lands of central Mexico.</title>
        <authorList>
            <person name="Delgado-Sanchez P."/>
            <person name="Jimenez-Bremont J.F."/>
            <person name="Guerrero-Gonzalez Mde L."/>
            <person name="Flores J."/>
        </authorList>
    </citation>
    <scope>NUCLEOTIDE SEQUENCE</scope>
    <source>
        <tissue evidence="1">Cladode</tissue>
    </source>
</reference>
<sequence length="241" mass="27033">MENYMGMAMKLKRKDLHEVNDDFSDFSLSSPARKIRRLDAELPPIIEEEEAEIPLGYGHSVSQGAISNGAGEELKALDIEELPFVSENEEKALVPFNPMNGLLHSATNYSVDPNLISCFKNQAILGARLNAVRPREDDVPGRKGDNREENTCRAVIRWVPSQQVDPVLSSQTQVSESMDAEEMEEATMEIENDSVLDAGQHVSGYINHLSMGEGFQHQWKQQHCMIPQPPQNVSTPLVWYK</sequence>
<name>A0A7C9CD46_OPUST</name>
<evidence type="ECO:0000313" key="1">
    <source>
        <dbReference type="EMBL" id="MBA4616001.1"/>
    </source>
</evidence>